<evidence type="ECO:0000256" key="1">
    <source>
        <dbReference type="ARBA" id="ARBA00004613"/>
    </source>
</evidence>
<comment type="subcellular location">
    <subcellularLocation>
        <location evidence="1">Secreted</location>
    </subcellularLocation>
</comment>
<dbReference type="RefSeq" id="WP_147159558.1">
    <property type="nucleotide sequence ID" value="NZ_BJYR01000013.1"/>
</dbReference>
<dbReference type="Gene3D" id="2.150.10.10">
    <property type="entry name" value="Serralysin-like metalloprotease, C-terminal"/>
    <property type="match status" value="8"/>
</dbReference>
<dbReference type="InterPro" id="IPR018511">
    <property type="entry name" value="Hemolysin-typ_Ca-bd_CS"/>
</dbReference>
<dbReference type="SUPFAM" id="SSF51120">
    <property type="entry name" value="beta-Roll"/>
    <property type="match status" value="12"/>
</dbReference>
<dbReference type="InterPro" id="IPR001343">
    <property type="entry name" value="Hemolysn_Ca-bd"/>
</dbReference>
<dbReference type="Proteomes" id="UP000321464">
    <property type="component" value="Unassembled WGS sequence"/>
</dbReference>
<dbReference type="PROSITE" id="PS00330">
    <property type="entry name" value="HEMOLYSIN_CALCIUM"/>
    <property type="match status" value="1"/>
</dbReference>
<comment type="caution">
    <text evidence="3">The sequence shown here is derived from an EMBL/GenBank/DDBJ whole genome shotgun (WGS) entry which is preliminary data.</text>
</comment>
<evidence type="ECO:0008006" key="5">
    <source>
        <dbReference type="Google" id="ProtNLM"/>
    </source>
</evidence>
<dbReference type="InterPro" id="IPR011049">
    <property type="entry name" value="Serralysin-like_metalloprot_C"/>
</dbReference>
<gene>
    <name evidence="3" type="ORF">NSE01_20970</name>
</gene>
<sequence length="2143" mass="210537">MAIFVGQAATNNTFNGTAVADTFQFAAADLDALDTVTGGGGSDQLQITTAGLLAATALAGVSGVGTVTLTAGTNSITFVNSNMVGVTGAKIIVNGASGADTIDGSGLTGANALDIRSGAGLDILKGGAGADVFRFAAADLAGDTVTGGAGSDILQINVAGVLGATALSGVSGVETITLAAGTNSVTLVNGNLTGLGGGRITVLGNTGADTIDGSGLTAGNAAIFIAGAGLDTVKGGAGTDAFRFAAADLAGDTIIGGASTDQLQLSTAGVLGATALSQMSGVEEIVLAAGTNSVTVVNGNLTGVSTGKITVFGASGADTVDGSGLTGTNAVDIRSGSGTDVLKGGAGADVFRFTVGEIDSTDTVTGGAGADTLAVTTAGVLSATALAGVSGIETISLTTGTNGVTLVDGNFTGLGGARINVLGTSGADTIDASGLTGTNAAIMISGSGLDVLKGGAGADIFRFTAADLASDTITGGAGTDQVLLTSAGVLGATALANMTQVEQILLATGTNSVTVVDGNLSGVAGSRITVFGANGADTIDGSGLTGANSIDFRSAAGLDVLKGGAGADVFRFAAADLAGDTISGGAGSDTLQMTSAGVLAANALANMTGVETIALVAGTNGVTVVNGNLTGVAGSRIIVQGSTGNDTIDGSGLTGANSVDIRSNAGSDVLKGGAGADFFRFAAADFGGDTVQGGAGSDTLQFTTAGTFAASLLASVTGIETVQLANGTNVFNLTDALVSSATATTVSVLGGTGDDLINGGDVITATNRLDISAGTGNDTVFGGSGADTFRFAATALDAGDTVNGGTGAVTDTLTITGAGTIDLSGNNIQQIEAVTTDNADHTILLDDFAVTNTQNQSISITSGTGVDTLNVSRVENAGNAVSVNLGDGSDTLIMSAYDPNIGIYAGPQAGNLSGTLGNGNDTLKVVSGFFTAPASLSGGTGTDTIEIDNYYGSAAVMSSAFTGFEIVNLVDTITGSGGYSIYFVANDTAGLTINGQFAANRYNLHLGAGGQTANGNALDDSIFGGSGNDTINGNGGNDFIEAFGGSNTSNGGAGNDSVVWHAGDAVVAGGADTDTLISLSGGNFDLSQADQSLGDSVNTSGFENIDLGQAYDPNTGYSSSSTIGATAKGSSGANIINGSFYADVLDGNGGADQIFGKDGADTITYRGTEVEVNGYYQGTTFDIVQNDTLVLAAAATVNLNNSDQTSGDTVVVGGFQNIDASALSAGVSLTGDIYDNRIVGGSGADAIAGNDGSDWIDGGAGADTVTGGTGNDTITYRGTATSIAGGADTDTLRVVGAATINLNNGDQTSGDTAVVTGFENVNGSASSVSLSAIGRNDVRSLLIGGSAADTLTAGVFGADIFGNGGADTLVGGAGDDSFFFLAGDVVAGESINGGGGTGDMISASATTDFSVATISNVEVLSAVATNANGDLIQQNVTVTLTGAQAAGLTTIYANGSYYGSTTETFIINVASGTTADLSALAVNNFDGTDTLSINGAGGNETITGPAFATVIHGNGGNDTIKTPTSYGYWAEGTQVFGDAGNDRIDYGYPFQNVTLDGGADSDTLVYNYASGFYDVIDLSSATDQTSGDSVVAKNFENIDWTLSNYSLTVTGSSAANTILGSQSADTIDGGAGLDTINGQGDDDRITYRSTASVINGGADSDTLKVLSAVTINLNNGDQTSGDTVAVSNFENVDASGSAAAVTASGRADLRSTLIGGSAADSLTAGAYGAYIYGGAGADTLLGSSGSDDFYINAGDFAAGETINGQGSGDYDVLFVRASTDFTVGTLTNLEFLNAYAADVNGTALEQGMTVTLTGAQAAGIGAIYANSAYSGTTAEAFIVNVASGTTVDLSGTSWGYFDGLDTLSINGAAGNETITGPSAIAAVIHGNGGNDTLKAPSSGGYWADGMQVFGDAGNDRIDYGYRLYNTTLDGGADTDTLVYSYFEGVTDTFDLSSATDQSIGDTAVVKNFENLDWSASGSGLTATGSSGNNLIIGSQTSDTLTGGAGSDVFGWQTRDGSPDTITDFLASADDLRFAASAFDFNGAAFDQRLATASTATDITGKDLIIYTGANFDSVGDVQNYLSAAAGGSVGEGVFIVGKDSANHTVLYHALDASYTVDTNIVEIADLGILTAPTSIQLADFLFV</sequence>
<dbReference type="PANTHER" id="PTHR38340">
    <property type="entry name" value="S-LAYER PROTEIN"/>
    <property type="match status" value="1"/>
</dbReference>
<dbReference type="OrthoDB" id="9773411at2"/>
<dbReference type="EMBL" id="BJYR01000013">
    <property type="protein sequence ID" value="GEO00265.1"/>
    <property type="molecule type" value="Genomic_DNA"/>
</dbReference>
<dbReference type="PRINTS" id="PR00313">
    <property type="entry name" value="CABNDNGRPT"/>
</dbReference>
<evidence type="ECO:0000313" key="4">
    <source>
        <dbReference type="Proteomes" id="UP000321464"/>
    </source>
</evidence>
<dbReference type="InterPro" id="IPR050557">
    <property type="entry name" value="RTX_toxin/Mannuronan_C5-epim"/>
</dbReference>
<accession>A0A512AKN3</accession>
<dbReference type="PANTHER" id="PTHR38340:SF1">
    <property type="entry name" value="S-LAYER PROTEIN"/>
    <property type="match status" value="1"/>
</dbReference>
<dbReference type="Pfam" id="PF00353">
    <property type="entry name" value="HemolysinCabind"/>
    <property type="match status" value="20"/>
</dbReference>
<organism evidence="3 4">
    <name type="scientific">Novosphingobium sediminis</name>
    <dbReference type="NCBI Taxonomy" id="707214"/>
    <lineage>
        <taxon>Bacteria</taxon>
        <taxon>Pseudomonadati</taxon>
        <taxon>Pseudomonadota</taxon>
        <taxon>Alphaproteobacteria</taxon>
        <taxon>Sphingomonadales</taxon>
        <taxon>Sphingomonadaceae</taxon>
        <taxon>Novosphingobium</taxon>
    </lineage>
</organism>
<protein>
    <recommendedName>
        <fullName evidence="5">Calcium-binding protein</fullName>
    </recommendedName>
</protein>
<evidence type="ECO:0000313" key="3">
    <source>
        <dbReference type="EMBL" id="GEO00265.1"/>
    </source>
</evidence>
<reference evidence="3 4" key="1">
    <citation type="submission" date="2019-07" db="EMBL/GenBank/DDBJ databases">
        <title>Whole genome shotgun sequence of Novosphingobium sediminis NBRC 106119.</title>
        <authorList>
            <person name="Hosoyama A."/>
            <person name="Uohara A."/>
            <person name="Ohji S."/>
            <person name="Ichikawa N."/>
        </authorList>
    </citation>
    <scope>NUCLEOTIDE SEQUENCE [LARGE SCALE GENOMIC DNA]</scope>
    <source>
        <strain evidence="3 4">NBRC 106119</strain>
    </source>
</reference>
<proteinExistence type="predicted"/>
<dbReference type="GO" id="GO:0005576">
    <property type="term" value="C:extracellular region"/>
    <property type="evidence" value="ECO:0007669"/>
    <property type="project" value="UniProtKB-SubCell"/>
</dbReference>
<keyword evidence="2" id="KW-0964">Secreted</keyword>
<keyword evidence="4" id="KW-1185">Reference proteome</keyword>
<dbReference type="GO" id="GO:0005509">
    <property type="term" value="F:calcium ion binding"/>
    <property type="evidence" value="ECO:0007669"/>
    <property type="project" value="InterPro"/>
</dbReference>
<name>A0A512AKN3_9SPHN</name>
<evidence type="ECO:0000256" key="2">
    <source>
        <dbReference type="ARBA" id="ARBA00022525"/>
    </source>
</evidence>